<protein>
    <recommendedName>
        <fullName evidence="1">3'-5' exoribonuclease Rv2179c-like domain-containing protein</fullName>
    </recommendedName>
</protein>
<sequence>MTKPLRFAYDTEFLEDGKTIELISIGIVCEDGREYYAVNRDMPMHRIFADDWLMENVAPWLPGVCGPPERNETGGWNWGLATCVPEVKPLEFIRDDVAAFLTAKPEPVELWADYAAYDHVTLAQLFGRMIDLPEWVPMYTNDLQQELRRLGNPELPEQADGVHNALEDARHLMRCLQRLDTNGGKVDA</sequence>
<name>A0ABT6MF27_9NOCA</name>
<dbReference type="SUPFAM" id="SSF53098">
    <property type="entry name" value="Ribonuclease H-like"/>
    <property type="match status" value="1"/>
</dbReference>
<dbReference type="Proteomes" id="UP001160334">
    <property type="component" value="Unassembled WGS sequence"/>
</dbReference>
<feature type="domain" description="3'-5' exoribonuclease Rv2179c-like" evidence="1">
    <location>
        <begin position="7"/>
        <end position="177"/>
    </location>
</feature>
<organism evidence="2 3">
    <name type="scientific">Prescottella agglutinans</name>
    <dbReference type="NCBI Taxonomy" id="1644129"/>
    <lineage>
        <taxon>Bacteria</taxon>
        <taxon>Bacillati</taxon>
        <taxon>Actinomycetota</taxon>
        <taxon>Actinomycetes</taxon>
        <taxon>Mycobacteriales</taxon>
        <taxon>Nocardiaceae</taxon>
        <taxon>Prescottella</taxon>
    </lineage>
</organism>
<dbReference type="Gene3D" id="3.30.420.10">
    <property type="entry name" value="Ribonuclease H-like superfamily/Ribonuclease H"/>
    <property type="match status" value="1"/>
</dbReference>
<evidence type="ECO:0000313" key="2">
    <source>
        <dbReference type="EMBL" id="MDH6282918.1"/>
    </source>
</evidence>
<evidence type="ECO:0000313" key="3">
    <source>
        <dbReference type="Proteomes" id="UP001160334"/>
    </source>
</evidence>
<reference evidence="2 3" key="1">
    <citation type="submission" date="2023-04" db="EMBL/GenBank/DDBJ databases">
        <title>Forest soil microbial communities from Buena Vista Peninsula, Colon Province, Panama.</title>
        <authorList>
            <person name="Bouskill N."/>
        </authorList>
    </citation>
    <scope>NUCLEOTIDE SEQUENCE [LARGE SCALE GENOMIC DNA]</scope>
    <source>
        <strain evidence="2 3">CFH S0262</strain>
    </source>
</reference>
<dbReference type="EMBL" id="JARXVC010000011">
    <property type="protein sequence ID" value="MDH6282918.1"/>
    <property type="molecule type" value="Genomic_DNA"/>
</dbReference>
<dbReference type="Pfam" id="PF16473">
    <property type="entry name" value="Rv2179c-like"/>
    <property type="match status" value="1"/>
</dbReference>
<evidence type="ECO:0000259" key="1">
    <source>
        <dbReference type="Pfam" id="PF16473"/>
    </source>
</evidence>
<dbReference type="RefSeq" id="WP_280762198.1">
    <property type="nucleotide sequence ID" value="NZ_JARXVC010000011.1"/>
</dbReference>
<dbReference type="InterPro" id="IPR036397">
    <property type="entry name" value="RNaseH_sf"/>
</dbReference>
<dbReference type="InterPro" id="IPR033390">
    <property type="entry name" value="Rv2179c-like"/>
</dbReference>
<accession>A0ABT6MF27</accession>
<dbReference type="InterPro" id="IPR012337">
    <property type="entry name" value="RNaseH-like_sf"/>
</dbReference>
<keyword evidence="3" id="KW-1185">Reference proteome</keyword>
<comment type="caution">
    <text evidence="2">The sequence shown here is derived from an EMBL/GenBank/DDBJ whole genome shotgun (WGS) entry which is preliminary data.</text>
</comment>
<proteinExistence type="predicted"/>
<gene>
    <name evidence="2" type="ORF">M2280_004155</name>
</gene>